<gene>
    <name evidence="2" type="ORF">DENOEST_0698</name>
</gene>
<dbReference type="PANTHER" id="PTHR36573">
    <property type="entry name" value="INTERMEMBRANE PHOSPHOLIPID TRANSPORT SYSTEM BINDING PROTEIN MLAC"/>
    <property type="match status" value="1"/>
</dbReference>
<evidence type="ECO:0000313" key="3">
    <source>
        <dbReference type="Proteomes" id="UP000515733"/>
    </source>
</evidence>
<dbReference type="Proteomes" id="UP000515733">
    <property type="component" value="Chromosome"/>
</dbReference>
<evidence type="ECO:0008006" key="4">
    <source>
        <dbReference type="Google" id="ProtNLM"/>
    </source>
</evidence>
<dbReference type="InterPro" id="IPR008869">
    <property type="entry name" value="MlaC/ttg2D"/>
</dbReference>
<evidence type="ECO:0000313" key="2">
    <source>
        <dbReference type="EMBL" id="CAB1367863.1"/>
    </source>
</evidence>
<accession>A0A6S6XUP2</accession>
<dbReference type="PIRSF" id="PIRSF004649">
    <property type="entry name" value="MlaC"/>
    <property type="match status" value="1"/>
</dbReference>
<dbReference type="KEGG" id="doe:DENOEST_0698"/>
<protein>
    <recommendedName>
        <fullName evidence="4">Toluene tolerance family protein</fullName>
    </recommendedName>
</protein>
<sequence>MTDKGKIMKWLLGLCAGLLLAGSVLADEMAADLLVRNVTTEVLDILRKDKEIQSGSTKKAMELVENKVLPHFNFQRMTAQAVGKAWRQASPAQQKSLIEEFKTLLVRTYSNALTAYKSQVVDFKPLKAAPSDTEVTVRTEIKQAGGKPISLNYVLEKTGNHWMVIDMVIADISQVTNYRDQFRQELANGGLDGLIHSLEAKNKSAEAPAKK</sequence>
<feature type="chain" id="PRO_5028229842" description="Toluene tolerance family protein" evidence="1">
    <location>
        <begin position="27"/>
        <end position="211"/>
    </location>
</feature>
<keyword evidence="3" id="KW-1185">Reference proteome</keyword>
<dbReference type="EMBL" id="LR778301">
    <property type="protein sequence ID" value="CAB1367863.1"/>
    <property type="molecule type" value="Genomic_DNA"/>
</dbReference>
<evidence type="ECO:0000256" key="1">
    <source>
        <dbReference type="SAM" id="SignalP"/>
    </source>
</evidence>
<organism evidence="2 3">
    <name type="scientific">Denitratisoma oestradiolicum</name>
    <dbReference type="NCBI Taxonomy" id="311182"/>
    <lineage>
        <taxon>Bacteria</taxon>
        <taxon>Pseudomonadati</taxon>
        <taxon>Pseudomonadota</taxon>
        <taxon>Betaproteobacteria</taxon>
        <taxon>Nitrosomonadales</taxon>
        <taxon>Sterolibacteriaceae</taxon>
        <taxon>Denitratisoma</taxon>
    </lineage>
</organism>
<dbReference type="PANTHER" id="PTHR36573:SF1">
    <property type="entry name" value="INTERMEMBRANE PHOSPHOLIPID TRANSPORT SYSTEM BINDING PROTEIN MLAC"/>
    <property type="match status" value="1"/>
</dbReference>
<proteinExistence type="predicted"/>
<feature type="signal peptide" evidence="1">
    <location>
        <begin position="1"/>
        <end position="26"/>
    </location>
</feature>
<dbReference type="Gene3D" id="1.10.10.640">
    <property type="entry name" value="phospholipid-binding protein"/>
    <property type="match status" value="1"/>
</dbReference>
<name>A0A6S6XUP2_9PROT</name>
<reference evidence="2 3" key="1">
    <citation type="submission" date="2020-03" db="EMBL/GenBank/DDBJ databases">
        <authorList>
            <consortium name="Genoscope - CEA"/>
            <person name="William W."/>
        </authorList>
    </citation>
    <scope>NUCLEOTIDE SEQUENCE [LARGE SCALE GENOMIC DNA]</scope>
    <source>
        <strain evidence="3">DSM 16959</strain>
    </source>
</reference>
<keyword evidence="1" id="KW-0732">Signal</keyword>
<dbReference type="Gene3D" id="3.10.450.50">
    <property type="match status" value="1"/>
</dbReference>
<dbReference type="AlphaFoldDB" id="A0A6S6XUP2"/>
<dbReference type="Pfam" id="PF05494">
    <property type="entry name" value="MlaC"/>
    <property type="match status" value="1"/>
</dbReference>